<comment type="caution">
    <text evidence="1">The sequence shown here is derived from an EMBL/GenBank/DDBJ whole genome shotgun (WGS) entry which is preliminary data.</text>
</comment>
<name>A0ACC0WDQ4_9STRA</name>
<protein>
    <submittedName>
        <fullName evidence="1">Uncharacterized protein</fullName>
    </submittedName>
</protein>
<proteinExistence type="predicted"/>
<sequence>MARRAQEQKILEKVARGSLRPTSYNDCPAGILDLATSCLDGRPEKRPSAAQVVCTLSELRSHLHTHDEYPQAEPEPDAIVTAGFPLNE</sequence>
<accession>A0ACC0WDQ4</accession>
<dbReference type="Proteomes" id="UP001163321">
    <property type="component" value="Chromosome 2"/>
</dbReference>
<evidence type="ECO:0000313" key="1">
    <source>
        <dbReference type="EMBL" id="KAI9916770.1"/>
    </source>
</evidence>
<gene>
    <name evidence="1" type="ORF">PsorP6_016908</name>
</gene>
<evidence type="ECO:0000313" key="2">
    <source>
        <dbReference type="Proteomes" id="UP001163321"/>
    </source>
</evidence>
<dbReference type="EMBL" id="CM047581">
    <property type="protein sequence ID" value="KAI9916770.1"/>
    <property type="molecule type" value="Genomic_DNA"/>
</dbReference>
<reference evidence="1 2" key="1">
    <citation type="journal article" date="2022" name="bioRxiv">
        <title>The genome of the oomycete Peronosclerospora sorghi, a cosmopolitan pathogen of maize and sorghum, is inflated with dispersed pseudogenes.</title>
        <authorList>
            <person name="Fletcher K."/>
            <person name="Martin F."/>
            <person name="Isakeit T."/>
            <person name="Cavanaugh K."/>
            <person name="Magill C."/>
            <person name="Michelmore R."/>
        </authorList>
    </citation>
    <scope>NUCLEOTIDE SEQUENCE [LARGE SCALE GENOMIC DNA]</scope>
    <source>
        <strain evidence="1">P6</strain>
    </source>
</reference>
<organism evidence="1 2">
    <name type="scientific">Peronosclerospora sorghi</name>
    <dbReference type="NCBI Taxonomy" id="230839"/>
    <lineage>
        <taxon>Eukaryota</taxon>
        <taxon>Sar</taxon>
        <taxon>Stramenopiles</taxon>
        <taxon>Oomycota</taxon>
        <taxon>Peronosporomycetes</taxon>
        <taxon>Peronosporales</taxon>
        <taxon>Peronosporaceae</taxon>
        <taxon>Peronosclerospora</taxon>
    </lineage>
</organism>
<keyword evidence="2" id="KW-1185">Reference proteome</keyword>